<dbReference type="InterPro" id="IPR001789">
    <property type="entry name" value="Sig_transdc_resp-reg_receiver"/>
</dbReference>
<name>A0A9Y1FMP7_9ARCH</name>
<protein>
    <submittedName>
        <fullName evidence="2">Response regulator</fullName>
    </submittedName>
</protein>
<feature type="domain" description="Response regulatory" evidence="1">
    <location>
        <begin position="2"/>
        <end position="114"/>
    </location>
</feature>
<dbReference type="SUPFAM" id="SSF52172">
    <property type="entry name" value="CheY-like"/>
    <property type="match status" value="1"/>
</dbReference>
<proteinExistence type="predicted"/>
<dbReference type="Pfam" id="PF00072">
    <property type="entry name" value="Response_reg"/>
    <property type="match status" value="1"/>
</dbReference>
<dbReference type="AlphaFoldDB" id="A0A9Y1FMP7"/>
<dbReference type="PROSITE" id="PS50110">
    <property type="entry name" value="RESPONSE_REGULATORY"/>
    <property type="match status" value="1"/>
</dbReference>
<dbReference type="GO" id="GO:0000160">
    <property type="term" value="P:phosphorelay signal transduction system"/>
    <property type="evidence" value="ECO:0007669"/>
    <property type="project" value="InterPro"/>
</dbReference>
<organism evidence="2">
    <name type="scientific">Candidatus Heimdallarchaeum aukensis</name>
    <dbReference type="NCBI Taxonomy" id="2876573"/>
    <lineage>
        <taxon>Archaea</taxon>
        <taxon>Promethearchaeati</taxon>
        <taxon>Candidatus Heimdallarchaeota</taxon>
        <taxon>Candidatus Heimdallarchaeia (ex Rinke et al. 2021) (nom. nud.)</taxon>
        <taxon>Candidatus Heimdallarchaeales</taxon>
        <taxon>Candidatus Heimdallarchaeaceae</taxon>
        <taxon>Candidatus Heimdallarchaeum</taxon>
    </lineage>
</organism>
<sequence length="122" mass="13705">MSILICDDNEDLREILSVILKDKYHVITAKNGLEGISKFMQHRPKVVLMDLKMPGMSGIEATKKITEIEPDTCVIGFTAYAATKAQEFLNAGVKAIIEKPIKMSKLIEQINLICQMQNMNNH</sequence>
<dbReference type="InterPro" id="IPR011006">
    <property type="entry name" value="CheY-like_superfamily"/>
</dbReference>
<dbReference type="PANTHER" id="PTHR43228">
    <property type="entry name" value="TWO-COMPONENT RESPONSE REGULATOR"/>
    <property type="match status" value="1"/>
</dbReference>
<dbReference type="CDD" id="cd17546">
    <property type="entry name" value="REC_hyHK_CKI1_RcsC-like"/>
    <property type="match status" value="1"/>
</dbReference>
<dbReference type="PANTHER" id="PTHR43228:SF1">
    <property type="entry name" value="TWO-COMPONENT RESPONSE REGULATOR ARR22"/>
    <property type="match status" value="1"/>
</dbReference>
<dbReference type="InterPro" id="IPR052048">
    <property type="entry name" value="ST_Response_Regulator"/>
</dbReference>
<evidence type="ECO:0000259" key="1">
    <source>
        <dbReference type="PROSITE" id="PS50110"/>
    </source>
</evidence>
<evidence type="ECO:0000313" key="2">
    <source>
        <dbReference type="EMBL" id="UJG41833.1"/>
    </source>
</evidence>
<dbReference type="EMBL" id="CP084166">
    <property type="protein sequence ID" value="UJG41833.1"/>
    <property type="molecule type" value="Genomic_DNA"/>
</dbReference>
<dbReference type="SMART" id="SM00448">
    <property type="entry name" value="REC"/>
    <property type="match status" value="1"/>
</dbReference>
<dbReference type="Proteomes" id="UP001201020">
    <property type="component" value="Chromosome"/>
</dbReference>
<gene>
    <name evidence="2" type="ORF">K9W45_05060</name>
</gene>
<dbReference type="Gene3D" id="3.40.50.2300">
    <property type="match status" value="1"/>
</dbReference>
<accession>A0A9Y1FMP7</accession>
<reference evidence="2" key="1">
    <citation type="journal article" date="2022" name="Nat. Microbiol.">
        <title>Unique mobile elements and scalable gene flow at the prokaryote-eukaryote boundary revealed by circularized Asgard archaea genomes.</title>
        <authorList>
            <person name="Wu F."/>
            <person name="Speth D.R."/>
            <person name="Philosof A."/>
            <person name="Cremiere A."/>
            <person name="Narayanan A."/>
            <person name="Barco R.A."/>
            <person name="Connon S.A."/>
            <person name="Amend J.P."/>
            <person name="Antoshechkin I.A."/>
            <person name="Orphan V.J."/>
        </authorList>
    </citation>
    <scope>NUCLEOTIDE SEQUENCE</scope>
    <source>
        <strain evidence="2">PM71</strain>
    </source>
</reference>